<evidence type="ECO:0000259" key="2">
    <source>
        <dbReference type="Pfam" id="PF00646"/>
    </source>
</evidence>
<organism evidence="3 4">
    <name type="scientific">Hordeum vulgare subsp. vulgare</name>
    <name type="common">Domesticated barley</name>
    <dbReference type="NCBI Taxonomy" id="112509"/>
    <lineage>
        <taxon>Eukaryota</taxon>
        <taxon>Viridiplantae</taxon>
        <taxon>Streptophyta</taxon>
        <taxon>Embryophyta</taxon>
        <taxon>Tracheophyta</taxon>
        <taxon>Spermatophyta</taxon>
        <taxon>Magnoliopsida</taxon>
        <taxon>Liliopsida</taxon>
        <taxon>Poales</taxon>
        <taxon>Poaceae</taxon>
        <taxon>BOP clade</taxon>
        <taxon>Pooideae</taxon>
        <taxon>Triticodae</taxon>
        <taxon>Triticeae</taxon>
        <taxon>Hordeinae</taxon>
        <taxon>Hordeum</taxon>
    </lineage>
</organism>
<evidence type="ECO:0000313" key="4">
    <source>
        <dbReference type="Proteomes" id="UP000011116"/>
    </source>
</evidence>
<dbReference type="PANTHER" id="PTHR38926">
    <property type="entry name" value="F-BOX DOMAIN CONTAINING PROTEIN, EXPRESSED"/>
    <property type="match status" value="1"/>
</dbReference>
<dbReference type="SMR" id="A0A8I6WDH6"/>
<dbReference type="SUPFAM" id="SSF81383">
    <property type="entry name" value="F-box domain"/>
    <property type="match status" value="1"/>
</dbReference>
<dbReference type="InterPro" id="IPR001810">
    <property type="entry name" value="F-box_dom"/>
</dbReference>
<dbReference type="Gramene" id="HORVU.MOREX.r2.1HG0008940.1">
    <property type="protein sequence ID" value="HORVU.MOREX.r2.1HG0008940.1"/>
    <property type="gene ID" value="HORVU.MOREX.r2.1HG0008940"/>
</dbReference>
<dbReference type="AlphaFoldDB" id="A0A8I6WDH6"/>
<proteinExistence type="predicted"/>
<feature type="compositionally biased region" description="Low complexity" evidence="1">
    <location>
        <begin position="86"/>
        <end position="97"/>
    </location>
</feature>
<dbReference type="Gene3D" id="3.80.10.10">
    <property type="entry name" value="Ribonuclease Inhibitor"/>
    <property type="match status" value="1"/>
</dbReference>
<keyword evidence="4" id="KW-1185">Reference proteome</keyword>
<name>A0A8I6WDH6_HORVV</name>
<reference evidence="4" key="1">
    <citation type="journal article" date="2012" name="Nature">
        <title>A physical, genetic and functional sequence assembly of the barley genome.</title>
        <authorList>
            <consortium name="The International Barley Genome Sequencing Consortium"/>
            <person name="Mayer K.F."/>
            <person name="Waugh R."/>
            <person name="Brown J.W."/>
            <person name="Schulman A."/>
            <person name="Langridge P."/>
            <person name="Platzer M."/>
            <person name="Fincher G.B."/>
            <person name="Muehlbauer G.J."/>
            <person name="Sato K."/>
            <person name="Close T.J."/>
            <person name="Wise R.P."/>
            <person name="Stein N."/>
        </authorList>
    </citation>
    <scope>NUCLEOTIDE SEQUENCE [LARGE SCALE GENOMIC DNA]</scope>
    <source>
        <strain evidence="4">cv. Morex</strain>
    </source>
</reference>
<evidence type="ECO:0000256" key="1">
    <source>
        <dbReference type="SAM" id="MobiDB-lite"/>
    </source>
</evidence>
<dbReference type="SUPFAM" id="SSF52047">
    <property type="entry name" value="RNI-like"/>
    <property type="match status" value="1"/>
</dbReference>
<dbReference type="PANTHER" id="PTHR38926:SF5">
    <property type="entry name" value="F-BOX AND LEUCINE-RICH REPEAT PROTEIN 6"/>
    <property type="match status" value="1"/>
</dbReference>
<dbReference type="Pfam" id="PF00646">
    <property type="entry name" value="F-box"/>
    <property type="match status" value="1"/>
</dbReference>
<dbReference type="SMART" id="SM00367">
    <property type="entry name" value="LRR_CC"/>
    <property type="match status" value="4"/>
</dbReference>
<reference evidence="3" key="2">
    <citation type="submission" date="2020-10" db="EMBL/GenBank/DDBJ databases">
        <authorList>
            <person name="Scholz U."/>
            <person name="Mascher M."/>
            <person name="Fiebig A."/>
        </authorList>
    </citation>
    <scope>NUCLEOTIDE SEQUENCE [LARGE SCALE GENOMIC DNA]</scope>
    <source>
        <strain evidence="3">cv. Morex</strain>
    </source>
</reference>
<protein>
    <recommendedName>
        <fullName evidence="2">F-box domain-containing protein</fullName>
    </recommendedName>
</protein>
<feature type="domain" description="F-box" evidence="2">
    <location>
        <begin position="107"/>
        <end position="145"/>
    </location>
</feature>
<feature type="compositionally biased region" description="Basic and acidic residues" evidence="1">
    <location>
        <begin position="76"/>
        <end position="85"/>
    </location>
</feature>
<reference evidence="3" key="3">
    <citation type="submission" date="2022-01" db="UniProtKB">
        <authorList>
            <consortium name="EnsemblPlants"/>
        </authorList>
    </citation>
    <scope>IDENTIFICATION</scope>
    <source>
        <strain evidence="3">subsp. vulgare</strain>
    </source>
</reference>
<feature type="region of interest" description="Disordered" evidence="1">
    <location>
        <begin position="76"/>
        <end position="103"/>
    </location>
</feature>
<dbReference type="InterPro" id="IPR036047">
    <property type="entry name" value="F-box-like_dom_sf"/>
</dbReference>
<sequence>MFMYILSEFFETFKFCFQTFEKQGLRRARSKEMRNPPPEHVATGARCRQHTTLVESGTVKMANIYGAFYLLPDPQREGNPKREASGGEMEMATGGEAAPEEGERRDWADLTPVCLAEAFSRLEPEDLWRGAMACCRSWREAARSRPALFAALDLEPAFEAIGADAAEWWTPAFQRRVDAMLRSAASLAAGGLREARVRHCSDDALAFAAKSSPQLSILSIRSSPGVTDRSMLTVASCCPILTELDISYCYEVSYKSLEAIGQSCPNLTVLKRSIFNWLDSSEHAQTVPAEYLRACPQDGDREAMVISRSMPKLKQLVLRFAKLSGVGLNSITEGCKELEVLDLFGCANLTSRGIEQAAANLKNLETLVKPNLYIPRSAFHMERYGHWQLYDERFQTNVFQI</sequence>
<accession>A0A8I6WDH6</accession>
<dbReference type="Gene3D" id="1.20.1280.50">
    <property type="match status" value="1"/>
</dbReference>
<dbReference type="InterPro" id="IPR032675">
    <property type="entry name" value="LRR_dom_sf"/>
</dbReference>
<dbReference type="EnsemblPlants" id="HORVU.MOREX.r3.1HG0011890.1">
    <property type="protein sequence ID" value="HORVU.MOREX.r3.1HG0011890.1"/>
    <property type="gene ID" value="HORVU.MOREX.r3.1HG0011890"/>
</dbReference>
<evidence type="ECO:0000313" key="3">
    <source>
        <dbReference type="EnsemblPlants" id="HORVU.MOREX.r3.1HG0011890.1"/>
    </source>
</evidence>
<dbReference type="InterPro" id="IPR006553">
    <property type="entry name" value="Leu-rich_rpt_Cys-con_subtyp"/>
</dbReference>
<dbReference type="Gramene" id="HORVU.MOREX.r3.1HG0011890.1">
    <property type="protein sequence ID" value="HORVU.MOREX.r3.1HG0011890.1"/>
    <property type="gene ID" value="HORVU.MOREX.r3.1HG0011890"/>
</dbReference>
<dbReference type="Proteomes" id="UP000011116">
    <property type="component" value="Chromosome 1H"/>
</dbReference>